<keyword evidence="3" id="KW-0533">Nickel</keyword>
<sequence length="155" mass="17070">MQRITIAIEDELLAELDRQMGRSGATNRSEAIRDLLRRALARDAPQDADCVGIVSYALDLSARDLGRRVPRARHSRHDQAVAAMSVPLDHSTAMEVTVMRGKVAEVEDYAHGLFAERGIRHGNLSLVPVDDVAETHRHGGGEPHLHSHLTIKDGF</sequence>
<evidence type="ECO:0000256" key="5">
    <source>
        <dbReference type="ARBA" id="ARBA00023015"/>
    </source>
</evidence>
<comment type="function">
    <text evidence="8">Transcriptional regulator.</text>
</comment>
<evidence type="ECO:0000256" key="9">
    <source>
        <dbReference type="SAM" id="MobiDB-lite"/>
    </source>
</evidence>
<feature type="domain" description="Transcription factor NikR nickel binding C-terminal" evidence="11">
    <location>
        <begin position="51"/>
        <end position="127"/>
    </location>
</feature>
<reference evidence="12 13" key="1">
    <citation type="submission" date="2016-11" db="EMBL/GenBank/DDBJ databases">
        <authorList>
            <person name="Jaros S."/>
            <person name="Januszkiewicz K."/>
            <person name="Wedrychowicz H."/>
        </authorList>
    </citation>
    <scope>NUCLEOTIDE SEQUENCE [LARGE SCALE GENOMIC DNA]</scope>
    <source>
        <strain evidence="12 13">DSM 100565</strain>
    </source>
</reference>
<evidence type="ECO:0000256" key="4">
    <source>
        <dbReference type="ARBA" id="ARBA00022723"/>
    </source>
</evidence>
<dbReference type="InterPro" id="IPR027271">
    <property type="entry name" value="Acetolactate_synth/TF_NikR_C"/>
</dbReference>
<gene>
    <name evidence="12" type="ORF">SAMN05444417_0743</name>
</gene>
<evidence type="ECO:0000256" key="7">
    <source>
        <dbReference type="ARBA" id="ARBA00023163"/>
    </source>
</evidence>
<dbReference type="SUPFAM" id="SSF47598">
    <property type="entry name" value="Ribbon-helix-helix"/>
    <property type="match status" value="1"/>
</dbReference>
<organism evidence="12 13">
    <name type="scientific">Wenxinia saemankumensis</name>
    <dbReference type="NCBI Taxonomy" id="1447782"/>
    <lineage>
        <taxon>Bacteria</taxon>
        <taxon>Pseudomonadati</taxon>
        <taxon>Pseudomonadota</taxon>
        <taxon>Alphaproteobacteria</taxon>
        <taxon>Rhodobacterales</taxon>
        <taxon>Roseobacteraceae</taxon>
        <taxon>Wenxinia</taxon>
    </lineage>
</organism>
<comment type="caution">
    <text evidence="8">Lacks conserved residue(s) required for the propagation of feature annotation.</text>
</comment>
<dbReference type="PANTHER" id="PTHR34719">
    <property type="entry name" value="NICKEL-RESPONSIVE REGULATOR"/>
    <property type="match status" value="1"/>
</dbReference>
<protein>
    <recommendedName>
        <fullName evidence="8">Putative nickel-responsive regulator</fullName>
    </recommendedName>
</protein>
<comment type="similarity">
    <text evidence="2 8">Belongs to the transcriptional regulatory CopG/NikR family.</text>
</comment>
<dbReference type="InterPro" id="IPR022988">
    <property type="entry name" value="Ni_resp_reg_NikR"/>
</dbReference>
<dbReference type="GO" id="GO:0010045">
    <property type="term" value="P:response to nickel cation"/>
    <property type="evidence" value="ECO:0007669"/>
    <property type="project" value="InterPro"/>
</dbReference>
<dbReference type="Gene3D" id="1.10.1220.10">
    <property type="entry name" value="Met repressor-like"/>
    <property type="match status" value="1"/>
</dbReference>
<keyword evidence="7 8" id="KW-0804">Transcription</keyword>
<dbReference type="InterPro" id="IPR050192">
    <property type="entry name" value="CopG/NikR_regulator"/>
</dbReference>
<dbReference type="HAMAP" id="MF_00476">
    <property type="entry name" value="NikR"/>
    <property type="match status" value="1"/>
</dbReference>
<dbReference type="AlphaFoldDB" id="A0A1M6B2P8"/>
<keyword evidence="13" id="KW-1185">Reference proteome</keyword>
<keyword evidence="4" id="KW-0479">Metal-binding</keyword>
<dbReference type="SUPFAM" id="SSF55021">
    <property type="entry name" value="ACT-like"/>
    <property type="match status" value="1"/>
</dbReference>
<evidence type="ECO:0000313" key="13">
    <source>
        <dbReference type="Proteomes" id="UP000184292"/>
    </source>
</evidence>
<dbReference type="Gene3D" id="3.30.70.1150">
    <property type="entry name" value="ACT-like. Chain A, domain 2"/>
    <property type="match status" value="1"/>
</dbReference>
<evidence type="ECO:0000259" key="11">
    <source>
        <dbReference type="Pfam" id="PF08753"/>
    </source>
</evidence>
<dbReference type="GO" id="GO:0016151">
    <property type="term" value="F:nickel cation binding"/>
    <property type="evidence" value="ECO:0007669"/>
    <property type="project" value="UniProtKB-UniRule"/>
</dbReference>
<dbReference type="Proteomes" id="UP000184292">
    <property type="component" value="Unassembled WGS sequence"/>
</dbReference>
<evidence type="ECO:0000256" key="8">
    <source>
        <dbReference type="HAMAP-Rule" id="MF_00476"/>
    </source>
</evidence>
<feature type="region of interest" description="Disordered" evidence="9">
    <location>
        <begin position="136"/>
        <end position="155"/>
    </location>
</feature>
<dbReference type="GO" id="GO:0003700">
    <property type="term" value="F:DNA-binding transcription factor activity"/>
    <property type="evidence" value="ECO:0007669"/>
    <property type="project" value="UniProtKB-UniRule"/>
</dbReference>
<dbReference type="PANTHER" id="PTHR34719:SF2">
    <property type="entry name" value="NICKEL-RESPONSIVE REGULATOR"/>
    <property type="match status" value="1"/>
</dbReference>
<dbReference type="RefSeq" id="WP_073326432.1">
    <property type="nucleotide sequence ID" value="NZ_FQYO01000001.1"/>
</dbReference>
<proteinExistence type="inferred from homology"/>
<dbReference type="Pfam" id="PF01402">
    <property type="entry name" value="RHH_1"/>
    <property type="match status" value="1"/>
</dbReference>
<dbReference type="InterPro" id="IPR045865">
    <property type="entry name" value="ACT-like_dom_sf"/>
</dbReference>
<evidence type="ECO:0000259" key="10">
    <source>
        <dbReference type="Pfam" id="PF01402"/>
    </source>
</evidence>
<dbReference type="CDD" id="cd22231">
    <property type="entry name" value="RHH_NikR_HicB-like"/>
    <property type="match status" value="1"/>
</dbReference>
<dbReference type="OrthoDB" id="9806294at2"/>
<name>A0A1M6B2P8_9RHOB</name>
<dbReference type="GO" id="GO:0003677">
    <property type="term" value="F:DNA binding"/>
    <property type="evidence" value="ECO:0007669"/>
    <property type="project" value="UniProtKB-KW"/>
</dbReference>
<evidence type="ECO:0000256" key="2">
    <source>
        <dbReference type="ARBA" id="ARBA00008478"/>
    </source>
</evidence>
<dbReference type="EMBL" id="FQYO01000001">
    <property type="protein sequence ID" value="SHI42878.1"/>
    <property type="molecule type" value="Genomic_DNA"/>
</dbReference>
<evidence type="ECO:0000256" key="3">
    <source>
        <dbReference type="ARBA" id="ARBA00022596"/>
    </source>
</evidence>
<dbReference type="STRING" id="1447782.SAMN05444417_0743"/>
<dbReference type="InterPro" id="IPR013321">
    <property type="entry name" value="Arc_rbn_hlx_hlx"/>
</dbReference>
<accession>A0A1M6B2P8</accession>
<keyword evidence="5 8" id="KW-0805">Transcription regulation</keyword>
<comment type="cofactor">
    <cofactor evidence="1">
        <name>Ni(2+)</name>
        <dbReference type="ChEBI" id="CHEBI:49786"/>
    </cofactor>
</comment>
<dbReference type="Pfam" id="PF08753">
    <property type="entry name" value="NikR_C"/>
    <property type="match status" value="1"/>
</dbReference>
<feature type="domain" description="Ribbon-helix-helix protein CopG" evidence="10">
    <location>
        <begin position="3"/>
        <end position="42"/>
    </location>
</feature>
<evidence type="ECO:0000256" key="1">
    <source>
        <dbReference type="ARBA" id="ARBA00001967"/>
    </source>
</evidence>
<dbReference type="NCBIfam" id="NF002815">
    <property type="entry name" value="PRK02967.1"/>
    <property type="match status" value="1"/>
</dbReference>
<evidence type="ECO:0000256" key="6">
    <source>
        <dbReference type="ARBA" id="ARBA00023125"/>
    </source>
</evidence>
<dbReference type="InterPro" id="IPR002145">
    <property type="entry name" value="CopG"/>
</dbReference>
<evidence type="ECO:0000313" key="12">
    <source>
        <dbReference type="EMBL" id="SHI42878.1"/>
    </source>
</evidence>
<dbReference type="InterPro" id="IPR010985">
    <property type="entry name" value="Ribbon_hlx_hlx"/>
</dbReference>
<keyword evidence="6 8" id="KW-0238">DNA-binding</keyword>
<dbReference type="InterPro" id="IPR014864">
    <property type="entry name" value="TF_NikR_Ni-bd_C"/>
</dbReference>